<reference evidence="8 9" key="1">
    <citation type="journal article" date="2014" name="MBio">
        <title>The Ordospora colligata genome; evolution of extreme reduction in microsporidia and host-to-parasite horizontal gene transfer.</title>
        <authorList>
            <person name="Pombert J.-F."/>
            <person name="Haag K.L."/>
            <person name="Beidas S."/>
            <person name="Ebert D."/>
            <person name="Keeling P.J."/>
        </authorList>
    </citation>
    <scope>NUCLEOTIDE SEQUENCE [LARGE SCALE GENOMIC DNA]</scope>
    <source>
        <strain evidence="8 9">OC4</strain>
    </source>
</reference>
<dbReference type="GeneID" id="26261836"/>
<evidence type="ECO:0000256" key="7">
    <source>
        <dbReference type="SAM" id="MobiDB-lite"/>
    </source>
</evidence>
<dbReference type="VEuPathDB" id="MicrosporidiaDB:M896_051830"/>
<name>A0A0B2UKP9_9MICR</name>
<dbReference type="OrthoDB" id="434647at2759"/>
<evidence type="ECO:0000256" key="3">
    <source>
        <dbReference type="ARBA" id="ARBA00022692"/>
    </source>
</evidence>
<keyword evidence="4 6" id="KW-1133">Transmembrane helix</keyword>
<sequence length="197" mass="22475">MIKQIVNVCVALVVFHNVLQAFKASKNDKSLSRRYSKCFMMISVFLVIDNMFSFVLNIVPFYQLFKLMVVVWMSIPACTGAVFVYKFYIQGFLDKHESRLDEMVENVKKVVSRYFSECYGKAHKRCYISKDTKTKAEIVDEEAGEQLKEEENAGDVEESGFSAIDSTSVNEDKAVSEAGLKWRSGSFMDVDSKSKDK</sequence>
<keyword evidence="9" id="KW-1185">Reference proteome</keyword>
<feature type="region of interest" description="Disordered" evidence="7">
    <location>
        <begin position="142"/>
        <end position="171"/>
    </location>
</feature>
<feature type="transmembrane region" description="Helical" evidence="6">
    <location>
        <begin position="69"/>
        <end position="89"/>
    </location>
</feature>
<dbReference type="PANTHER" id="PTHR12300:SF161">
    <property type="entry name" value="RECEPTOR EXPRESSION-ENHANCING PROTEIN"/>
    <property type="match status" value="1"/>
</dbReference>
<gene>
    <name evidence="8" type="ORF">M896_051830</name>
</gene>
<dbReference type="RefSeq" id="XP_014563816.1">
    <property type="nucleotide sequence ID" value="XM_014708330.1"/>
</dbReference>
<evidence type="ECO:0000313" key="9">
    <source>
        <dbReference type="Proteomes" id="UP000031056"/>
    </source>
</evidence>
<dbReference type="InParanoid" id="A0A0B2UKP9"/>
<evidence type="ECO:0000256" key="1">
    <source>
        <dbReference type="ARBA" id="ARBA00004141"/>
    </source>
</evidence>
<evidence type="ECO:0000256" key="6">
    <source>
        <dbReference type="RuleBase" id="RU362006"/>
    </source>
</evidence>
<comment type="caution">
    <text evidence="6">Lacks conserved residue(s) required for the propagation of feature annotation.</text>
</comment>
<dbReference type="GO" id="GO:0016020">
    <property type="term" value="C:membrane"/>
    <property type="evidence" value="ECO:0007669"/>
    <property type="project" value="UniProtKB-SubCell"/>
</dbReference>
<evidence type="ECO:0000256" key="5">
    <source>
        <dbReference type="ARBA" id="ARBA00023136"/>
    </source>
</evidence>
<dbReference type="EMBL" id="JOKQ01000005">
    <property type="protein sequence ID" value="KHN69774.1"/>
    <property type="molecule type" value="Genomic_DNA"/>
</dbReference>
<protein>
    <recommendedName>
        <fullName evidence="6">Protein YOP1</fullName>
    </recommendedName>
</protein>
<evidence type="ECO:0000256" key="4">
    <source>
        <dbReference type="ARBA" id="ARBA00022989"/>
    </source>
</evidence>
<dbReference type="HOGENOM" id="CLU_115042_1_0_1"/>
<evidence type="ECO:0000256" key="2">
    <source>
        <dbReference type="ARBA" id="ARBA00008573"/>
    </source>
</evidence>
<dbReference type="AlphaFoldDB" id="A0A0B2UKP9"/>
<comment type="subcellular location">
    <subcellularLocation>
        <location evidence="1 6">Membrane</location>
        <topology evidence="1 6">Multi-pass membrane protein</topology>
    </subcellularLocation>
</comment>
<comment type="similarity">
    <text evidence="2 6">Belongs to the DP1 family.</text>
</comment>
<dbReference type="Proteomes" id="UP000031056">
    <property type="component" value="Unassembled WGS sequence"/>
</dbReference>
<dbReference type="Pfam" id="PF03134">
    <property type="entry name" value="TB2_DP1_HVA22"/>
    <property type="match status" value="1"/>
</dbReference>
<comment type="caution">
    <text evidence="8">The sequence shown here is derived from an EMBL/GenBank/DDBJ whole genome shotgun (WGS) entry which is preliminary data.</text>
</comment>
<dbReference type="PANTHER" id="PTHR12300">
    <property type="entry name" value="HVA22-LIKE PROTEINS"/>
    <property type="match status" value="1"/>
</dbReference>
<dbReference type="STRING" id="1354746.A0A0B2UKP9"/>
<keyword evidence="3 6" id="KW-0812">Transmembrane</keyword>
<evidence type="ECO:0000313" key="8">
    <source>
        <dbReference type="EMBL" id="KHN69774.1"/>
    </source>
</evidence>
<dbReference type="InterPro" id="IPR004345">
    <property type="entry name" value="TB2_DP1_HVA22"/>
</dbReference>
<organism evidence="8 9">
    <name type="scientific">Ordospora colligata OC4</name>
    <dbReference type="NCBI Taxonomy" id="1354746"/>
    <lineage>
        <taxon>Eukaryota</taxon>
        <taxon>Fungi</taxon>
        <taxon>Fungi incertae sedis</taxon>
        <taxon>Microsporidia</taxon>
        <taxon>Ordosporidae</taxon>
        <taxon>Ordospora</taxon>
    </lineage>
</organism>
<feature type="transmembrane region" description="Helical" evidence="6">
    <location>
        <begin position="39"/>
        <end position="63"/>
    </location>
</feature>
<keyword evidence="5 6" id="KW-0472">Membrane</keyword>
<accession>A0A0B2UKP9</accession>
<proteinExistence type="inferred from homology"/>